<organism evidence="1 2">
    <name type="scientific">Auriscalpium vulgare</name>
    <dbReference type="NCBI Taxonomy" id="40419"/>
    <lineage>
        <taxon>Eukaryota</taxon>
        <taxon>Fungi</taxon>
        <taxon>Dikarya</taxon>
        <taxon>Basidiomycota</taxon>
        <taxon>Agaricomycotina</taxon>
        <taxon>Agaricomycetes</taxon>
        <taxon>Russulales</taxon>
        <taxon>Auriscalpiaceae</taxon>
        <taxon>Auriscalpium</taxon>
    </lineage>
</organism>
<sequence length="77" mass="8707">MRLDPWRKKSREKVTWMKGSQALLIIFGCHTSPANRCYTRSLTFTSAATLRGYVNRDGLQIHLHQRGTRSVGGTVTS</sequence>
<keyword evidence="2" id="KW-1185">Reference proteome</keyword>
<accession>A0ACB8RXN5</accession>
<reference evidence="1" key="2">
    <citation type="journal article" date="2022" name="New Phytol.">
        <title>Evolutionary transition to the ectomycorrhizal habit in the genomes of a hyperdiverse lineage of mushroom-forming fungi.</title>
        <authorList>
            <person name="Looney B."/>
            <person name="Miyauchi S."/>
            <person name="Morin E."/>
            <person name="Drula E."/>
            <person name="Courty P.E."/>
            <person name="Kohler A."/>
            <person name="Kuo A."/>
            <person name="LaButti K."/>
            <person name="Pangilinan J."/>
            <person name="Lipzen A."/>
            <person name="Riley R."/>
            <person name="Andreopoulos W."/>
            <person name="He G."/>
            <person name="Johnson J."/>
            <person name="Nolan M."/>
            <person name="Tritt A."/>
            <person name="Barry K.W."/>
            <person name="Grigoriev I.V."/>
            <person name="Nagy L.G."/>
            <person name="Hibbett D."/>
            <person name="Henrissat B."/>
            <person name="Matheny P.B."/>
            <person name="Labbe J."/>
            <person name="Martin F.M."/>
        </authorList>
    </citation>
    <scope>NUCLEOTIDE SEQUENCE</scope>
    <source>
        <strain evidence="1">FP105234-sp</strain>
    </source>
</reference>
<comment type="caution">
    <text evidence="1">The sequence shown here is derived from an EMBL/GenBank/DDBJ whole genome shotgun (WGS) entry which is preliminary data.</text>
</comment>
<evidence type="ECO:0000313" key="1">
    <source>
        <dbReference type="EMBL" id="KAI0048779.1"/>
    </source>
</evidence>
<proteinExistence type="predicted"/>
<protein>
    <submittedName>
        <fullName evidence="1">Uncharacterized protein</fullName>
    </submittedName>
</protein>
<gene>
    <name evidence="1" type="ORF">FA95DRAFT_1557706</name>
</gene>
<reference evidence="1" key="1">
    <citation type="submission" date="2021-02" db="EMBL/GenBank/DDBJ databases">
        <authorList>
            <consortium name="DOE Joint Genome Institute"/>
            <person name="Ahrendt S."/>
            <person name="Looney B.P."/>
            <person name="Miyauchi S."/>
            <person name="Morin E."/>
            <person name="Drula E."/>
            <person name="Courty P.E."/>
            <person name="Chicoki N."/>
            <person name="Fauchery L."/>
            <person name="Kohler A."/>
            <person name="Kuo A."/>
            <person name="Labutti K."/>
            <person name="Pangilinan J."/>
            <person name="Lipzen A."/>
            <person name="Riley R."/>
            <person name="Andreopoulos W."/>
            <person name="He G."/>
            <person name="Johnson J."/>
            <person name="Barry K.W."/>
            <person name="Grigoriev I.V."/>
            <person name="Nagy L."/>
            <person name="Hibbett D."/>
            <person name="Henrissat B."/>
            <person name="Matheny P.B."/>
            <person name="Labbe J."/>
            <person name="Martin F."/>
        </authorList>
    </citation>
    <scope>NUCLEOTIDE SEQUENCE</scope>
    <source>
        <strain evidence="1">FP105234-sp</strain>
    </source>
</reference>
<dbReference type="EMBL" id="MU275882">
    <property type="protein sequence ID" value="KAI0048779.1"/>
    <property type="molecule type" value="Genomic_DNA"/>
</dbReference>
<name>A0ACB8RXN5_9AGAM</name>
<dbReference type="Proteomes" id="UP000814033">
    <property type="component" value="Unassembled WGS sequence"/>
</dbReference>
<evidence type="ECO:0000313" key="2">
    <source>
        <dbReference type="Proteomes" id="UP000814033"/>
    </source>
</evidence>